<dbReference type="InterPro" id="IPR011162">
    <property type="entry name" value="MHC_I/II-like_Ag-recog"/>
</dbReference>
<evidence type="ECO:0000256" key="6">
    <source>
        <dbReference type="ARBA" id="ARBA00023136"/>
    </source>
</evidence>
<sequence>MASLRVPGSLWAAAGAVALMVLTFSGAGGRETPEHFLLQAKSEYSFHNGTERVRLLERHIYDRQEITRFDSDVGVFVSVTELDSKDAQYWNSQKDIMDQKRAEVDTVCRHNYGVSDGFLVQRRVEPTVKVSQAKTKPLERHQTLVCSVTGFYPGDIQVQWLRNGQEQKEGVVHTELMRHGDWTFQVLVMLETTPKSGDIYTCHVEHSSLQGPVTVEWRAQSESARSKMLSGVGGLVLGLIFLAVGLTVHFKGRKGHSGPQPAGLLS</sequence>
<evidence type="ECO:0000256" key="9">
    <source>
        <dbReference type="ARBA" id="ARBA00023182"/>
    </source>
</evidence>
<dbReference type="InterPro" id="IPR036179">
    <property type="entry name" value="Ig-like_dom_sf"/>
</dbReference>
<dbReference type="AlphaFoldDB" id="Q6WGJ6"/>
<dbReference type="PROSITE" id="PS00290">
    <property type="entry name" value="IG_MHC"/>
    <property type="match status" value="1"/>
</dbReference>
<protein>
    <submittedName>
        <fullName evidence="13">MHC class II antigen</fullName>
    </submittedName>
</protein>
<gene>
    <name evidence="13" type="primary">Taac-DZB</name>
</gene>
<keyword evidence="6 10" id="KW-0472">Membrane</keyword>
<name>Q6WGJ6_TACAU</name>
<dbReference type="GO" id="GO:0002250">
    <property type="term" value="P:adaptive immune response"/>
    <property type="evidence" value="ECO:0007669"/>
    <property type="project" value="UniProtKB-KW"/>
</dbReference>
<reference evidence="13" key="1">
    <citation type="journal article" date="2003" name="Immunogenetics">
        <title>Evolution of the major histocompatibility complex: Isolation of class II beta cDNAs from two monotremes, the platypus and the short-beaked echidna.</title>
        <authorList>
            <person name="Belov K."/>
            <person name="Lam M.K."/>
            <person name="Hellman L."/>
            <person name="Colgan D.J."/>
        </authorList>
    </citation>
    <scope>NUCLEOTIDE SEQUENCE</scope>
</reference>
<keyword evidence="7" id="KW-1015">Disulfide bond</keyword>
<organism evidence="13">
    <name type="scientific">Tachyglossus aculeatus</name>
    <name type="common">Short-beaked echidna</name>
    <name type="synonym">Myrmecophaga aculeata</name>
    <dbReference type="NCBI Taxonomy" id="9261"/>
    <lineage>
        <taxon>Eukaryota</taxon>
        <taxon>Metazoa</taxon>
        <taxon>Chordata</taxon>
        <taxon>Craniata</taxon>
        <taxon>Vertebrata</taxon>
        <taxon>Euteleostomi</taxon>
        <taxon>Mammalia</taxon>
        <taxon>Monotremata</taxon>
        <taxon>Tachyglossidae</taxon>
        <taxon>Tachyglossus</taxon>
    </lineage>
</organism>
<evidence type="ECO:0000256" key="5">
    <source>
        <dbReference type="ARBA" id="ARBA00023130"/>
    </source>
</evidence>
<dbReference type="GO" id="GO:0002504">
    <property type="term" value="P:antigen processing and presentation of peptide or polysaccharide antigen via MHC class II"/>
    <property type="evidence" value="ECO:0007669"/>
    <property type="project" value="UniProtKB-KW"/>
</dbReference>
<dbReference type="FunFam" id="2.60.40.10:FF:000116">
    <property type="entry name" value="HLA class II histocompatibility antigen, DRB1-1 beta chain"/>
    <property type="match status" value="1"/>
</dbReference>
<dbReference type="InterPro" id="IPR003006">
    <property type="entry name" value="Ig/MHC_CS"/>
</dbReference>
<evidence type="ECO:0000313" key="13">
    <source>
        <dbReference type="EMBL" id="AAQ23921.1"/>
    </source>
</evidence>
<dbReference type="InterPro" id="IPR013783">
    <property type="entry name" value="Ig-like_fold"/>
</dbReference>
<evidence type="ECO:0000256" key="1">
    <source>
        <dbReference type="ARBA" id="ARBA00004479"/>
    </source>
</evidence>
<evidence type="ECO:0000256" key="8">
    <source>
        <dbReference type="ARBA" id="ARBA00023180"/>
    </source>
</evidence>
<dbReference type="FunFam" id="3.10.320.10:FF:000001">
    <property type="entry name" value="HLA class II histocompatibility antigen, DRB1-1 beta chain"/>
    <property type="match status" value="1"/>
</dbReference>
<dbReference type="InterPro" id="IPR050160">
    <property type="entry name" value="MHC/Immunoglobulin"/>
</dbReference>
<feature type="chain" id="PRO_5004281589" evidence="11">
    <location>
        <begin position="30"/>
        <end position="266"/>
    </location>
</feature>
<evidence type="ECO:0000256" key="10">
    <source>
        <dbReference type="SAM" id="Phobius"/>
    </source>
</evidence>
<keyword evidence="2 10" id="KW-0812">Transmembrane</keyword>
<accession>Q6WGJ6</accession>
<evidence type="ECO:0000256" key="2">
    <source>
        <dbReference type="ARBA" id="ARBA00022692"/>
    </source>
</evidence>
<dbReference type="Pfam" id="PF00969">
    <property type="entry name" value="MHC_II_beta"/>
    <property type="match status" value="1"/>
</dbReference>
<feature type="domain" description="Ig-like" evidence="12">
    <location>
        <begin position="126"/>
        <end position="214"/>
    </location>
</feature>
<dbReference type="Gene3D" id="3.10.320.10">
    <property type="entry name" value="Class II Histocompatibility Antigen, M Beta Chain, Chain B, domain 1"/>
    <property type="match status" value="1"/>
</dbReference>
<dbReference type="EMBL" id="AY288075">
    <property type="protein sequence ID" value="AAQ23921.1"/>
    <property type="molecule type" value="mRNA"/>
</dbReference>
<dbReference type="SMART" id="SM00407">
    <property type="entry name" value="IGc1"/>
    <property type="match status" value="1"/>
</dbReference>
<evidence type="ECO:0000259" key="12">
    <source>
        <dbReference type="PROSITE" id="PS50835"/>
    </source>
</evidence>
<dbReference type="PANTHER" id="PTHR19944:SF99">
    <property type="entry name" value="HLA CLASS II HISTOCOMPATIBILITY ANTIGEN, DRB1 BETA CHAIN"/>
    <property type="match status" value="1"/>
</dbReference>
<dbReference type="PANTHER" id="PTHR19944">
    <property type="entry name" value="MHC CLASS II-RELATED"/>
    <property type="match status" value="1"/>
</dbReference>
<keyword evidence="5" id="KW-1064">Adaptive immunity</keyword>
<dbReference type="GO" id="GO:0042613">
    <property type="term" value="C:MHC class II protein complex"/>
    <property type="evidence" value="ECO:0007669"/>
    <property type="project" value="UniProtKB-KW"/>
</dbReference>
<comment type="subcellular location">
    <subcellularLocation>
        <location evidence="1">Membrane</location>
        <topology evidence="1">Single-pass type I membrane protein</topology>
    </subcellularLocation>
</comment>
<dbReference type="InterPro" id="IPR003597">
    <property type="entry name" value="Ig_C1-set"/>
</dbReference>
<keyword evidence="8" id="KW-0325">Glycoprotein</keyword>
<dbReference type="CDD" id="cd05766">
    <property type="entry name" value="IgC1_MHC_II_beta"/>
    <property type="match status" value="1"/>
</dbReference>
<keyword evidence="4 10" id="KW-1133">Transmembrane helix</keyword>
<dbReference type="InterPro" id="IPR000353">
    <property type="entry name" value="MHC_II_b_N"/>
</dbReference>
<dbReference type="InterPro" id="IPR007110">
    <property type="entry name" value="Ig-like_dom"/>
</dbReference>
<dbReference type="SUPFAM" id="SSF54452">
    <property type="entry name" value="MHC antigen-recognition domain"/>
    <property type="match status" value="1"/>
</dbReference>
<dbReference type="PROSITE" id="PS50835">
    <property type="entry name" value="IG_LIKE"/>
    <property type="match status" value="1"/>
</dbReference>
<dbReference type="Pfam" id="PF07654">
    <property type="entry name" value="C1-set"/>
    <property type="match status" value="1"/>
</dbReference>
<evidence type="ECO:0000256" key="11">
    <source>
        <dbReference type="SAM" id="SignalP"/>
    </source>
</evidence>
<dbReference type="SMART" id="SM00921">
    <property type="entry name" value="MHC_II_beta"/>
    <property type="match status" value="1"/>
</dbReference>
<evidence type="ECO:0000256" key="4">
    <source>
        <dbReference type="ARBA" id="ARBA00022989"/>
    </source>
</evidence>
<evidence type="ECO:0000256" key="3">
    <source>
        <dbReference type="ARBA" id="ARBA00022859"/>
    </source>
</evidence>
<dbReference type="SUPFAM" id="SSF48726">
    <property type="entry name" value="Immunoglobulin"/>
    <property type="match status" value="1"/>
</dbReference>
<evidence type="ECO:0000256" key="7">
    <source>
        <dbReference type="ARBA" id="ARBA00023157"/>
    </source>
</evidence>
<keyword evidence="9" id="KW-0491">MHC II</keyword>
<keyword evidence="11" id="KW-0732">Signal</keyword>
<feature type="transmembrane region" description="Helical" evidence="10">
    <location>
        <begin position="228"/>
        <end position="250"/>
    </location>
</feature>
<feature type="signal peptide" evidence="11">
    <location>
        <begin position="1"/>
        <end position="29"/>
    </location>
</feature>
<dbReference type="Gene3D" id="2.60.40.10">
    <property type="entry name" value="Immunoglobulins"/>
    <property type="match status" value="1"/>
</dbReference>
<keyword evidence="3" id="KW-0391">Immunity</keyword>
<dbReference type="InterPro" id="IPR014745">
    <property type="entry name" value="MHC_II_a/b_N"/>
</dbReference>
<proteinExistence type="evidence at transcript level"/>